<keyword evidence="3" id="KW-1185">Reference proteome</keyword>
<sequence>MELYPRPIPTTLGHQQRHTASPSTGGLLSLSPASMNLPSTDINPSSGSIITPPPGGSTIDPISSVIIHTGTGGCLPADQQSFIPPASMSNAQAYPIYTKSGRPTSCTERGACE</sequence>
<evidence type="ECO:0000256" key="1">
    <source>
        <dbReference type="SAM" id="MobiDB-lite"/>
    </source>
</evidence>
<dbReference type="EMBL" id="JAXCGZ010022185">
    <property type="protein sequence ID" value="KAK7035566.1"/>
    <property type="molecule type" value="Genomic_DNA"/>
</dbReference>
<comment type="caution">
    <text evidence="2">The sequence shown here is derived from an EMBL/GenBank/DDBJ whole genome shotgun (WGS) entry which is preliminary data.</text>
</comment>
<feature type="region of interest" description="Disordered" evidence="1">
    <location>
        <begin position="1"/>
        <end position="57"/>
    </location>
</feature>
<feature type="compositionally biased region" description="Low complexity" evidence="1">
    <location>
        <begin position="19"/>
        <end position="34"/>
    </location>
</feature>
<gene>
    <name evidence="2" type="ORF">SK128_010970</name>
</gene>
<dbReference type="Proteomes" id="UP001381693">
    <property type="component" value="Unassembled WGS sequence"/>
</dbReference>
<organism evidence="2 3">
    <name type="scientific">Halocaridina rubra</name>
    <name type="common">Hawaiian red shrimp</name>
    <dbReference type="NCBI Taxonomy" id="373956"/>
    <lineage>
        <taxon>Eukaryota</taxon>
        <taxon>Metazoa</taxon>
        <taxon>Ecdysozoa</taxon>
        <taxon>Arthropoda</taxon>
        <taxon>Crustacea</taxon>
        <taxon>Multicrustacea</taxon>
        <taxon>Malacostraca</taxon>
        <taxon>Eumalacostraca</taxon>
        <taxon>Eucarida</taxon>
        <taxon>Decapoda</taxon>
        <taxon>Pleocyemata</taxon>
        <taxon>Caridea</taxon>
        <taxon>Atyoidea</taxon>
        <taxon>Atyidae</taxon>
        <taxon>Halocaridina</taxon>
    </lineage>
</organism>
<accession>A0AAN8ZWY3</accession>
<evidence type="ECO:0000313" key="3">
    <source>
        <dbReference type="Proteomes" id="UP001381693"/>
    </source>
</evidence>
<feature type="compositionally biased region" description="Low complexity" evidence="1">
    <location>
        <begin position="42"/>
        <end position="57"/>
    </location>
</feature>
<proteinExistence type="predicted"/>
<dbReference type="AlphaFoldDB" id="A0AAN8ZWY3"/>
<reference evidence="2 3" key="1">
    <citation type="submission" date="2023-11" db="EMBL/GenBank/DDBJ databases">
        <title>Halocaridina rubra genome assembly.</title>
        <authorList>
            <person name="Smith C."/>
        </authorList>
    </citation>
    <scope>NUCLEOTIDE SEQUENCE [LARGE SCALE GENOMIC DNA]</scope>
    <source>
        <strain evidence="2">EP-1</strain>
        <tissue evidence="2">Whole</tissue>
    </source>
</reference>
<protein>
    <submittedName>
        <fullName evidence="2">Uncharacterized protein</fullName>
    </submittedName>
</protein>
<evidence type="ECO:0000313" key="2">
    <source>
        <dbReference type="EMBL" id="KAK7035566.1"/>
    </source>
</evidence>
<feature type="non-terminal residue" evidence="2">
    <location>
        <position position="113"/>
    </location>
</feature>
<name>A0AAN8ZWY3_HALRR</name>